<comment type="similarity">
    <text evidence="4">Belongs to the iron/manganese superoxide dismutase family.</text>
</comment>
<reference evidence="18" key="1">
    <citation type="submission" date="2025-08" db="UniProtKB">
        <authorList>
            <consortium name="RefSeq"/>
        </authorList>
    </citation>
    <scope>IDENTIFICATION</scope>
</reference>
<keyword evidence="14" id="KW-0472">Membrane</keyword>
<dbReference type="InterPro" id="IPR019831">
    <property type="entry name" value="Mn/Fe_SOD_N"/>
</dbReference>
<organism evidence="17 18">
    <name type="scientific">Mus caroli</name>
    <name type="common">Ryukyu mouse</name>
    <name type="synonym">Ricefield mouse</name>
    <dbReference type="NCBI Taxonomy" id="10089"/>
    <lineage>
        <taxon>Eukaryota</taxon>
        <taxon>Metazoa</taxon>
        <taxon>Chordata</taxon>
        <taxon>Craniata</taxon>
        <taxon>Vertebrata</taxon>
        <taxon>Euteleostomi</taxon>
        <taxon>Mammalia</taxon>
        <taxon>Eutheria</taxon>
        <taxon>Euarchontoglires</taxon>
        <taxon>Glires</taxon>
        <taxon>Rodentia</taxon>
        <taxon>Myomorpha</taxon>
        <taxon>Muroidea</taxon>
        <taxon>Muridae</taxon>
        <taxon>Murinae</taxon>
        <taxon>Mus</taxon>
        <taxon>Mus</taxon>
    </lineage>
</organism>
<evidence type="ECO:0000259" key="15">
    <source>
        <dbReference type="Pfam" id="PF00081"/>
    </source>
</evidence>
<dbReference type="PROSITE" id="PS00088">
    <property type="entry name" value="SOD_MN"/>
    <property type="match status" value="1"/>
</dbReference>
<dbReference type="AlphaFoldDB" id="A0A6P7QKY6"/>
<evidence type="ECO:0000256" key="7">
    <source>
        <dbReference type="ARBA" id="ARBA00014518"/>
    </source>
</evidence>
<protein>
    <recommendedName>
        <fullName evidence="7">Superoxide dismutase [Mn], mitochondrial</fullName>
        <ecNumber evidence="6">1.15.1.1</ecNumber>
    </recommendedName>
</protein>
<evidence type="ECO:0000256" key="4">
    <source>
        <dbReference type="ARBA" id="ARBA00008714"/>
    </source>
</evidence>
<evidence type="ECO:0000256" key="1">
    <source>
        <dbReference type="ARBA" id="ARBA00001936"/>
    </source>
</evidence>
<accession>A0A6P7QKY6</accession>
<comment type="cofactor">
    <cofactor evidence="1">
        <name>Mn(2+)</name>
        <dbReference type="ChEBI" id="CHEBI:29035"/>
    </cofactor>
</comment>
<evidence type="ECO:0000256" key="12">
    <source>
        <dbReference type="ARBA" id="ARBA00023211"/>
    </source>
</evidence>
<dbReference type="PANTHER" id="PTHR11404">
    <property type="entry name" value="SUPEROXIDE DISMUTASE 2"/>
    <property type="match status" value="1"/>
</dbReference>
<keyword evidence="14" id="KW-0812">Transmembrane</keyword>
<dbReference type="KEGG" id="mcal:110283904"/>
<comment type="subcellular location">
    <subcellularLocation>
        <location evidence="3">Mitochondrion matrix</location>
    </subcellularLocation>
</comment>
<evidence type="ECO:0000256" key="10">
    <source>
        <dbReference type="ARBA" id="ARBA00023074"/>
    </source>
</evidence>
<keyword evidence="8" id="KW-0479">Metal-binding</keyword>
<evidence type="ECO:0000256" key="2">
    <source>
        <dbReference type="ARBA" id="ARBA00002170"/>
    </source>
</evidence>
<dbReference type="Gene3D" id="3.55.40.20">
    <property type="entry name" value="Iron/manganese superoxide dismutase, C-terminal domain"/>
    <property type="match status" value="1"/>
</dbReference>
<keyword evidence="14" id="KW-1133">Transmembrane helix</keyword>
<comment type="subunit">
    <text evidence="5">Homotetramer.</text>
</comment>
<dbReference type="GO" id="GO:0014823">
    <property type="term" value="P:response to activity"/>
    <property type="evidence" value="ECO:0007669"/>
    <property type="project" value="UniProtKB-ARBA"/>
</dbReference>
<evidence type="ECO:0000313" key="18">
    <source>
        <dbReference type="RefSeq" id="XP_029327244.1"/>
    </source>
</evidence>
<feature type="transmembrane region" description="Helical" evidence="14">
    <location>
        <begin position="203"/>
        <end position="224"/>
    </location>
</feature>
<evidence type="ECO:0000256" key="11">
    <source>
        <dbReference type="ARBA" id="ARBA00023128"/>
    </source>
</evidence>
<feature type="domain" description="Manganese/iron superoxide dismutase N-terminal" evidence="15">
    <location>
        <begin position="25"/>
        <end position="106"/>
    </location>
</feature>
<dbReference type="Pfam" id="PF00081">
    <property type="entry name" value="Sod_Fe_N"/>
    <property type="match status" value="1"/>
</dbReference>
<gene>
    <name evidence="18" type="primary">Sod2</name>
</gene>
<evidence type="ECO:0000256" key="5">
    <source>
        <dbReference type="ARBA" id="ARBA00011881"/>
    </source>
</evidence>
<dbReference type="EC" id="1.15.1.1" evidence="6"/>
<dbReference type="GO" id="GO:0070482">
    <property type="term" value="P:response to oxygen levels"/>
    <property type="evidence" value="ECO:0007669"/>
    <property type="project" value="UniProtKB-ARBA"/>
</dbReference>
<evidence type="ECO:0000256" key="3">
    <source>
        <dbReference type="ARBA" id="ARBA00004305"/>
    </source>
</evidence>
<name>A0A6P7QKY6_MUSCR</name>
<dbReference type="CTD" id="6648"/>
<feature type="transmembrane region" description="Helical" evidence="14">
    <location>
        <begin position="258"/>
        <end position="281"/>
    </location>
</feature>
<dbReference type="InterPro" id="IPR019833">
    <property type="entry name" value="Mn/Fe_SOD_BS"/>
</dbReference>
<keyword evidence="12" id="KW-0464">Manganese</keyword>
<dbReference type="FunFam" id="3.55.40.20:FF:000003">
    <property type="entry name" value="Superoxide dismutase [Mn], mitochondrial"/>
    <property type="match status" value="1"/>
</dbReference>
<evidence type="ECO:0000259" key="16">
    <source>
        <dbReference type="Pfam" id="PF02777"/>
    </source>
</evidence>
<dbReference type="GeneID" id="110283904"/>
<evidence type="ECO:0000256" key="14">
    <source>
        <dbReference type="SAM" id="Phobius"/>
    </source>
</evidence>
<dbReference type="GO" id="GO:0005759">
    <property type="term" value="C:mitochondrial matrix"/>
    <property type="evidence" value="ECO:0007669"/>
    <property type="project" value="UniProtKB-SubCell"/>
</dbReference>
<dbReference type="Proteomes" id="UP000515126">
    <property type="component" value="Chromosome 17"/>
</dbReference>
<dbReference type="FunFam" id="1.10.287.990:FF:000001">
    <property type="entry name" value="Superoxide dismutase"/>
    <property type="match status" value="1"/>
</dbReference>
<dbReference type="InterPro" id="IPR036314">
    <property type="entry name" value="SOD_C_sf"/>
</dbReference>
<evidence type="ECO:0000313" key="17">
    <source>
        <dbReference type="Proteomes" id="UP000515126"/>
    </source>
</evidence>
<evidence type="ECO:0000256" key="13">
    <source>
        <dbReference type="ARBA" id="ARBA00049204"/>
    </source>
</evidence>
<keyword evidence="9" id="KW-0560">Oxidoreductase</keyword>
<dbReference type="PRINTS" id="PR01703">
    <property type="entry name" value="MNSODISMTASE"/>
</dbReference>
<dbReference type="PANTHER" id="PTHR11404:SF6">
    <property type="entry name" value="SUPEROXIDE DISMUTASE [MN], MITOCHONDRIAL"/>
    <property type="match status" value="1"/>
</dbReference>
<comment type="catalytic activity">
    <reaction evidence="13">
        <text>2 superoxide + 2 H(+) = H2O2 + O2</text>
        <dbReference type="Rhea" id="RHEA:20696"/>
        <dbReference type="ChEBI" id="CHEBI:15378"/>
        <dbReference type="ChEBI" id="CHEBI:15379"/>
        <dbReference type="ChEBI" id="CHEBI:16240"/>
        <dbReference type="ChEBI" id="CHEBI:18421"/>
        <dbReference type="EC" id="1.15.1.1"/>
    </reaction>
</comment>
<dbReference type="Pfam" id="PF02777">
    <property type="entry name" value="Sod_Fe_C"/>
    <property type="match status" value="1"/>
</dbReference>
<feature type="transmembrane region" description="Helical" evidence="14">
    <location>
        <begin position="230"/>
        <end position="251"/>
    </location>
</feature>
<dbReference type="InterPro" id="IPR001189">
    <property type="entry name" value="Mn/Fe_SOD"/>
</dbReference>
<dbReference type="GO" id="GO:0042542">
    <property type="term" value="P:response to hydrogen peroxide"/>
    <property type="evidence" value="ECO:0007669"/>
    <property type="project" value="UniProtKB-ARBA"/>
</dbReference>
<evidence type="ECO:0000256" key="9">
    <source>
        <dbReference type="ARBA" id="ARBA00023002"/>
    </source>
</evidence>
<comment type="function">
    <text evidence="2">Destroys superoxide anion radicals which are normally produced within the cells and which are toxic to biological systems.</text>
</comment>
<dbReference type="SUPFAM" id="SSF46609">
    <property type="entry name" value="Fe,Mn superoxide dismutase (SOD), N-terminal domain"/>
    <property type="match status" value="1"/>
</dbReference>
<dbReference type="InterPro" id="IPR050265">
    <property type="entry name" value="Fe/Mn_Superoxide_Dismutase"/>
</dbReference>
<feature type="domain" description="Manganese/iron superoxide dismutase C-terminal" evidence="16">
    <location>
        <begin position="113"/>
        <end position="207"/>
    </location>
</feature>
<dbReference type="RefSeq" id="XP_029327244.1">
    <property type="nucleotide sequence ID" value="XM_029471384.1"/>
</dbReference>
<dbReference type="InterPro" id="IPR019832">
    <property type="entry name" value="Mn/Fe_SOD_C"/>
</dbReference>
<proteinExistence type="inferred from homology"/>
<dbReference type="Gene3D" id="1.10.287.990">
    <property type="entry name" value="Fe,Mn superoxide dismutase (SOD) domain"/>
    <property type="match status" value="1"/>
</dbReference>
<evidence type="ECO:0000256" key="8">
    <source>
        <dbReference type="ARBA" id="ARBA00022723"/>
    </source>
</evidence>
<keyword evidence="10" id="KW-0944">Nitration</keyword>
<dbReference type="GO" id="GO:0004784">
    <property type="term" value="F:superoxide dismutase activity"/>
    <property type="evidence" value="ECO:0007669"/>
    <property type="project" value="UniProtKB-EC"/>
</dbReference>
<dbReference type="GO" id="GO:0030145">
    <property type="term" value="F:manganese ion binding"/>
    <property type="evidence" value="ECO:0007669"/>
    <property type="project" value="TreeGrafter"/>
</dbReference>
<sequence length="288" mass="31600">MLCRAACSTGRRLGPVAGAAGSRHKHSLPDLPYDYGALEPHINAQIMQLHHSKHHAAYVNNLNATEEKYHEALAKGDVTTQVALQPALKFNGGGHINHTIFWTNLSPKGGGEPKGELLEAIKRDFGSFEKFKDKLTAVSVGVQGSGWGWLGFNKEQGRLQIAACSNQDPLQGTTGLIPLLGIDVWEHAYYLQYKNVRPDYLKAIWVVLVIMEPSLLVTQVVLMIMEPSLLVTQVVLVIMEPSLLVTQVVLVIMEPPLLVTQVVLVIMEPPLLVTQVVLVIMEPSLLVT</sequence>
<dbReference type="SUPFAM" id="SSF54719">
    <property type="entry name" value="Fe,Mn superoxide dismutase (SOD), C-terminal domain"/>
    <property type="match status" value="1"/>
</dbReference>
<evidence type="ECO:0000256" key="6">
    <source>
        <dbReference type="ARBA" id="ARBA00012682"/>
    </source>
</evidence>
<keyword evidence="17" id="KW-1185">Reference proteome</keyword>
<keyword evidence="11" id="KW-0496">Mitochondrion</keyword>
<dbReference type="InterPro" id="IPR036324">
    <property type="entry name" value="Mn/Fe_SOD_N_sf"/>
</dbReference>